<evidence type="ECO:0000256" key="4">
    <source>
        <dbReference type="HAMAP-Rule" id="MF_01082"/>
    </source>
</evidence>
<proteinExistence type="inferred from homology"/>
<dbReference type="InterPro" id="IPR020119">
    <property type="entry name" value="PsdUridine_synth_TruD_CS"/>
</dbReference>
<dbReference type="Proteomes" id="UP000002383">
    <property type="component" value="Chromosome"/>
</dbReference>
<dbReference type="GO" id="GO:0160150">
    <property type="term" value="F:tRNA pseudouridine(13) synthase activity"/>
    <property type="evidence" value="ECO:0007669"/>
    <property type="project" value="UniProtKB-EC"/>
</dbReference>
<reference evidence="6 7" key="1">
    <citation type="journal article" date="2011" name="Stand. Genomic Sci.">
        <title>Complete genome sequence of 'Thioalkalivibrio sulfidophilus' HL-EbGr7.</title>
        <authorList>
            <person name="Muyzer G."/>
            <person name="Sorokin D.Y."/>
            <person name="Mavromatis K."/>
            <person name="Lapidus A."/>
            <person name="Clum A."/>
            <person name="Ivanova N."/>
            <person name="Pati A."/>
            <person name="d'Haeseleer P."/>
            <person name="Woyke T."/>
            <person name="Kyrpides N.C."/>
        </authorList>
    </citation>
    <scope>NUCLEOTIDE SEQUENCE [LARGE SCALE GENOMIC DNA]</scope>
    <source>
        <strain evidence="6 7">HL-EbGR7</strain>
    </source>
</reference>
<dbReference type="InterPro" id="IPR043165">
    <property type="entry name" value="TruD_insert_sf"/>
</dbReference>
<dbReference type="EMBL" id="CP001339">
    <property type="protein sequence ID" value="ACL72496.1"/>
    <property type="molecule type" value="Genomic_DNA"/>
</dbReference>
<comment type="function">
    <text evidence="4">Responsible for synthesis of pseudouridine from uracil-13 in transfer RNAs.</text>
</comment>
<evidence type="ECO:0000256" key="3">
    <source>
        <dbReference type="ARBA" id="ARBA00023235"/>
    </source>
</evidence>
<evidence type="ECO:0000256" key="2">
    <source>
        <dbReference type="ARBA" id="ARBA00022694"/>
    </source>
</evidence>
<dbReference type="InterPro" id="IPR020103">
    <property type="entry name" value="PsdUridine_synth_cat_dom_sf"/>
</dbReference>
<dbReference type="GO" id="GO:0003723">
    <property type="term" value="F:RNA binding"/>
    <property type="evidence" value="ECO:0007669"/>
    <property type="project" value="InterPro"/>
</dbReference>
<dbReference type="STRING" id="396588.Tgr7_1411"/>
<dbReference type="InterPro" id="IPR050170">
    <property type="entry name" value="TruD_pseudoU_synthase"/>
</dbReference>
<evidence type="ECO:0000313" key="7">
    <source>
        <dbReference type="Proteomes" id="UP000002383"/>
    </source>
</evidence>
<feature type="domain" description="TRUD" evidence="5">
    <location>
        <begin position="151"/>
        <end position="298"/>
    </location>
</feature>
<dbReference type="SUPFAM" id="SSF55120">
    <property type="entry name" value="Pseudouridine synthase"/>
    <property type="match status" value="1"/>
</dbReference>
<dbReference type="GO" id="GO:0031119">
    <property type="term" value="P:tRNA pseudouridine synthesis"/>
    <property type="evidence" value="ECO:0007669"/>
    <property type="project" value="UniProtKB-UniRule"/>
</dbReference>
<gene>
    <name evidence="4" type="primary">truD</name>
    <name evidence="6" type="ordered locus">Tgr7_1411</name>
</gene>
<dbReference type="HOGENOM" id="CLU_005281_4_0_6"/>
<accession>B8GRE2</accession>
<keyword evidence="7" id="KW-1185">Reference proteome</keyword>
<dbReference type="RefSeq" id="WP_012637979.1">
    <property type="nucleotide sequence ID" value="NC_011901.1"/>
</dbReference>
<dbReference type="GO" id="GO:0005829">
    <property type="term" value="C:cytosol"/>
    <property type="evidence" value="ECO:0007669"/>
    <property type="project" value="TreeGrafter"/>
</dbReference>
<comment type="catalytic activity">
    <reaction evidence="4">
        <text>uridine(13) in tRNA = pseudouridine(13) in tRNA</text>
        <dbReference type="Rhea" id="RHEA:42540"/>
        <dbReference type="Rhea" id="RHEA-COMP:10105"/>
        <dbReference type="Rhea" id="RHEA-COMP:10106"/>
        <dbReference type="ChEBI" id="CHEBI:65314"/>
        <dbReference type="ChEBI" id="CHEBI:65315"/>
        <dbReference type="EC" id="5.4.99.27"/>
    </reaction>
</comment>
<dbReference type="eggNOG" id="COG0585">
    <property type="taxonomic scope" value="Bacteria"/>
</dbReference>
<dbReference type="CDD" id="cd02575">
    <property type="entry name" value="PseudoU_synth_EcTruD"/>
    <property type="match status" value="1"/>
</dbReference>
<dbReference type="AlphaFoldDB" id="B8GRE2"/>
<keyword evidence="3 4" id="KW-0413">Isomerase</keyword>
<dbReference type="PANTHER" id="PTHR47811:SF1">
    <property type="entry name" value="TRNA PSEUDOURIDINE SYNTHASE D"/>
    <property type="match status" value="1"/>
</dbReference>
<dbReference type="EC" id="5.4.99.27" evidence="4"/>
<dbReference type="PROSITE" id="PS50984">
    <property type="entry name" value="TRUD"/>
    <property type="match status" value="1"/>
</dbReference>
<dbReference type="InterPro" id="IPR042214">
    <property type="entry name" value="TruD_catalytic"/>
</dbReference>
<dbReference type="HAMAP" id="MF_01082">
    <property type="entry name" value="TruD"/>
    <property type="match status" value="1"/>
</dbReference>
<dbReference type="Gene3D" id="3.30.2350.20">
    <property type="entry name" value="TruD, catalytic domain"/>
    <property type="match status" value="1"/>
</dbReference>
<protein>
    <recommendedName>
        <fullName evidence="4">tRNA pseudouridine synthase D</fullName>
        <ecNumber evidence="4">5.4.99.27</ecNumber>
    </recommendedName>
    <alternativeName>
        <fullName evidence="4">tRNA pseudouridine(13) synthase</fullName>
    </alternativeName>
    <alternativeName>
        <fullName evidence="4">tRNA pseudouridylate synthase D</fullName>
    </alternativeName>
    <alternativeName>
        <fullName evidence="4">tRNA-uridine isomerase D</fullName>
    </alternativeName>
</protein>
<name>B8GRE2_THISH</name>
<evidence type="ECO:0000259" key="5">
    <source>
        <dbReference type="PROSITE" id="PS50984"/>
    </source>
</evidence>
<dbReference type="NCBIfam" id="NF002153">
    <property type="entry name" value="PRK00984.1-2"/>
    <property type="match status" value="1"/>
</dbReference>
<dbReference type="PANTHER" id="PTHR47811">
    <property type="entry name" value="TRNA PSEUDOURIDINE SYNTHASE D"/>
    <property type="match status" value="1"/>
</dbReference>
<dbReference type="Pfam" id="PF01142">
    <property type="entry name" value="TruD"/>
    <property type="match status" value="2"/>
</dbReference>
<dbReference type="OrthoDB" id="1550679at2"/>
<feature type="active site" description="Nucleophile" evidence="4">
    <location>
        <position position="75"/>
    </location>
</feature>
<dbReference type="NCBIfam" id="TIGR00094">
    <property type="entry name" value="tRNA_TruD_broad"/>
    <property type="match status" value="1"/>
</dbReference>
<dbReference type="KEGG" id="tgr:Tgr7_1411"/>
<comment type="similarity">
    <text evidence="1 4">Belongs to the pseudouridine synthase TruD family.</text>
</comment>
<organism evidence="6 7">
    <name type="scientific">Thioalkalivibrio sulfidiphilus (strain HL-EbGR7)</name>
    <dbReference type="NCBI Taxonomy" id="396588"/>
    <lineage>
        <taxon>Bacteria</taxon>
        <taxon>Pseudomonadati</taxon>
        <taxon>Pseudomonadota</taxon>
        <taxon>Gammaproteobacteria</taxon>
        <taxon>Chromatiales</taxon>
        <taxon>Ectothiorhodospiraceae</taxon>
        <taxon>Thioalkalivibrio</taxon>
    </lineage>
</organism>
<dbReference type="PROSITE" id="PS01268">
    <property type="entry name" value="UPF0024"/>
    <property type="match status" value="1"/>
</dbReference>
<dbReference type="Gene3D" id="3.30.2340.10">
    <property type="entry name" value="TruD, insertion domain"/>
    <property type="match status" value="1"/>
</dbReference>
<dbReference type="InterPro" id="IPR011760">
    <property type="entry name" value="PsdUridine_synth_TruD_insert"/>
</dbReference>
<sequence>MTTPATAPPLFQARIRTRPEDFIVEELSAADPDGQGEHVWVLLEKTGCNTEHAARCLARAANVSRSAVGYAGLKDRHAVTTQWFSVQLPGKDAPDWSAQLGPEFRVLRSERHSRKLKTGYLLGNRFRLTLRECRGDRAGLEQRLEQIRGHGVPNYFGPQRFGREGANLDKARAMFEGKMRVRDRKLAGLYLSAARSELFNRVLARRVEQGNWCRALPGDVMTLDGSRSHFLAEAVDAALEGRVRIGDVHPSGPLWGKGELATRGEVAALEQAVAEAEPVFAQGLAQAGLKQERRALRMRVNGLSHQWLDEETLVLAFELPPGGYATMVLAEIAAVVDAGTGAMEE</sequence>
<evidence type="ECO:0000256" key="1">
    <source>
        <dbReference type="ARBA" id="ARBA00007953"/>
    </source>
</evidence>
<dbReference type="InterPro" id="IPR001656">
    <property type="entry name" value="PsdUridine_synth_TruD"/>
</dbReference>
<keyword evidence="2 4" id="KW-0819">tRNA processing</keyword>
<evidence type="ECO:0000313" key="6">
    <source>
        <dbReference type="EMBL" id="ACL72496.1"/>
    </source>
</evidence>